<comment type="caution">
    <text evidence="2">The sequence shown here is derived from an EMBL/GenBank/DDBJ whole genome shotgun (WGS) entry which is preliminary data.</text>
</comment>
<gene>
    <name evidence="2" type="ORF">FHS12_005141</name>
</gene>
<accession>A0A7W5AA43</accession>
<reference evidence="2 3" key="1">
    <citation type="submission" date="2020-08" db="EMBL/GenBank/DDBJ databases">
        <title>Genomic Encyclopedia of Type Strains, Phase III (KMG-III): the genomes of soil and plant-associated and newly described type strains.</title>
        <authorList>
            <person name="Whitman W."/>
        </authorList>
    </citation>
    <scope>NUCLEOTIDE SEQUENCE [LARGE SCALE GENOMIC DNA]</scope>
    <source>
        <strain evidence="2 3">CECT 3302</strain>
    </source>
</reference>
<dbReference type="EMBL" id="JACHXG010000017">
    <property type="protein sequence ID" value="MBB3092164.1"/>
    <property type="molecule type" value="Genomic_DNA"/>
</dbReference>
<keyword evidence="3" id="KW-1185">Reference proteome</keyword>
<organism evidence="2 3">
    <name type="scientific">Nocardioides albus</name>
    <dbReference type="NCBI Taxonomy" id="1841"/>
    <lineage>
        <taxon>Bacteria</taxon>
        <taxon>Bacillati</taxon>
        <taxon>Actinomycetota</taxon>
        <taxon>Actinomycetes</taxon>
        <taxon>Propionibacteriales</taxon>
        <taxon>Nocardioidaceae</taxon>
        <taxon>Nocardioides</taxon>
    </lineage>
</organism>
<sequence>MTTVDETPARMGWGTLPPPGAASTRRSGGWEPESRPQSAPRRTPEIPWRKKNSTTRPQEPAPEQATPVAVPGPGLQPTPMWRRDDEAAAIEPNDATRVAPQRTLFWGAHGGAGSTTWAAILGGIEVPADQLARLVTRRTWSVVLVARASVVGIEAAKRILAENQGQISYVLLVPTGPGRPHKLIRNERKVLAGAITVVDAPWVPDLLLRLPEAVQPQHVPERDLARLRADIPSPEGEAQ</sequence>
<evidence type="ECO:0000313" key="3">
    <source>
        <dbReference type="Proteomes" id="UP000577707"/>
    </source>
</evidence>
<dbReference type="RefSeq" id="WP_183551728.1">
    <property type="nucleotide sequence ID" value="NZ_BMQT01000017.1"/>
</dbReference>
<proteinExistence type="predicted"/>
<evidence type="ECO:0000313" key="2">
    <source>
        <dbReference type="EMBL" id="MBB3092164.1"/>
    </source>
</evidence>
<evidence type="ECO:0000256" key="1">
    <source>
        <dbReference type="SAM" id="MobiDB-lite"/>
    </source>
</evidence>
<name>A0A7W5AA43_9ACTN</name>
<dbReference type="AlphaFoldDB" id="A0A7W5AA43"/>
<protein>
    <submittedName>
        <fullName evidence="2">Uncharacterized protein</fullName>
    </submittedName>
</protein>
<feature type="region of interest" description="Disordered" evidence="1">
    <location>
        <begin position="1"/>
        <end position="73"/>
    </location>
</feature>
<dbReference type="Proteomes" id="UP000577707">
    <property type="component" value="Unassembled WGS sequence"/>
</dbReference>